<dbReference type="Proteomes" id="UP001367676">
    <property type="component" value="Unassembled WGS sequence"/>
</dbReference>
<dbReference type="AlphaFoldDB" id="A0AAN9U0X5"/>
<accession>A0AAN9U0X5</accession>
<proteinExistence type="predicted"/>
<evidence type="ECO:0000313" key="1">
    <source>
        <dbReference type="EMBL" id="KAK7603299.1"/>
    </source>
</evidence>
<dbReference type="EMBL" id="JBBCAQ010000006">
    <property type="protein sequence ID" value="KAK7603299.1"/>
    <property type="molecule type" value="Genomic_DNA"/>
</dbReference>
<evidence type="ECO:0000313" key="2">
    <source>
        <dbReference type="Proteomes" id="UP001367676"/>
    </source>
</evidence>
<comment type="caution">
    <text evidence="1">The sequence shown here is derived from an EMBL/GenBank/DDBJ whole genome shotgun (WGS) entry which is preliminary data.</text>
</comment>
<reference evidence="1 2" key="1">
    <citation type="submission" date="2024-03" db="EMBL/GenBank/DDBJ databases">
        <title>Adaptation during the transition from Ophiocordyceps entomopathogen to insect associate is accompanied by gene loss and intensified selection.</title>
        <authorList>
            <person name="Ward C.M."/>
            <person name="Onetto C.A."/>
            <person name="Borneman A.R."/>
        </authorList>
    </citation>
    <scope>NUCLEOTIDE SEQUENCE [LARGE SCALE GENOMIC DNA]</scope>
    <source>
        <strain evidence="1">AWRI1</strain>
        <tissue evidence="1">Single Adult Female</tissue>
    </source>
</reference>
<protein>
    <submittedName>
        <fullName evidence="1">Uncharacterized protein</fullName>
    </submittedName>
</protein>
<gene>
    <name evidence="1" type="ORF">V9T40_003298</name>
</gene>
<name>A0AAN9U0X5_9HEMI</name>
<sequence length="602" mass="71864">MAAQRLDIVDVLRNDRIPSGDIKVSAEFELSFFTMPLGFVDDEYTQYRTPWEYFMRTYLDFISGSEAHETRITNTYFQEKEYKICRAYLNDPILKENRFKLEDPTEGNPCRYELKSVKFHYFSRITEFVKVIGCPVSVERKVSRLYFHEFHYNKWLISEKLRGYFVFANINVDNEHGPQHLEILMYTSSKPRQLPRIDEDPESEEAEYRDSRYRRKRNSHTFKLYVDFKFWEDKDYTNLHLFGEEAEVFFLSSIYGFFKHNDPYWKKKIMVATLNRMGKGNEAYDTRITRKYFDSPNFNRRLCPTYMMDPIFVDNKIRLIENNEQYLSRYELKLVKFQYFTRQIEMVKVVSCPVMWDGFQTRLYFLEINHYVQFTGVLRGYFVFANKFVAWGENVNQSLNLLIYSSPDPSRFTEMDTEGEEATLSDSLDLLAGRKMKIKLHEKEPNKYSGLKDLTADYRIDRERMKAVKKIEPEIICQNYISLNDELIKRKVFLRKKLKSNETVYISKIVKLTQFKEPIPYDKRELLKCPVIVGVEKKQLNIYLLPIYYETSAKSPQLFTFFEDLEDPNIVNIYLLSPVPPNVDEVDFKVVENDLIDLTGDY</sequence>
<organism evidence="1 2">
    <name type="scientific">Parthenolecanium corni</name>
    <dbReference type="NCBI Taxonomy" id="536013"/>
    <lineage>
        <taxon>Eukaryota</taxon>
        <taxon>Metazoa</taxon>
        <taxon>Ecdysozoa</taxon>
        <taxon>Arthropoda</taxon>
        <taxon>Hexapoda</taxon>
        <taxon>Insecta</taxon>
        <taxon>Pterygota</taxon>
        <taxon>Neoptera</taxon>
        <taxon>Paraneoptera</taxon>
        <taxon>Hemiptera</taxon>
        <taxon>Sternorrhyncha</taxon>
        <taxon>Coccoidea</taxon>
        <taxon>Coccidae</taxon>
        <taxon>Parthenolecanium</taxon>
    </lineage>
</organism>
<keyword evidence="2" id="KW-1185">Reference proteome</keyword>